<reference evidence="1 2" key="1">
    <citation type="submission" date="2020-04" db="EMBL/GenBank/DDBJ databases">
        <title>Paraburkholderia sp. RP-4-7 isolated from soil.</title>
        <authorList>
            <person name="Dahal R.H."/>
        </authorList>
    </citation>
    <scope>NUCLEOTIDE SEQUENCE [LARGE SCALE GENOMIC DNA]</scope>
    <source>
        <strain evidence="1 2">RP-4-7</strain>
    </source>
</reference>
<dbReference type="AlphaFoldDB" id="A0A848IVE9"/>
<evidence type="ECO:0008006" key="3">
    <source>
        <dbReference type="Google" id="ProtNLM"/>
    </source>
</evidence>
<dbReference type="EMBL" id="JABBGJ010000047">
    <property type="protein sequence ID" value="NMM03007.1"/>
    <property type="molecule type" value="Genomic_DNA"/>
</dbReference>
<organism evidence="1 2">
    <name type="scientific">Paraburkholderia polaris</name>
    <dbReference type="NCBI Taxonomy" id="2728848"/>
    <lineage>
        <taxon>Bacteria</taxon>
        <taxon>Pseudomonadati</taxon>
        <taxon>Pseudomonadota</taxon>
        <taxon>Betaproteobacteria</taxon>
        <taxon>Burkholderiales</taxon>
        <taxon>Burkholderiaceae</taxon>
        <taxon>Paraburkholderia</taxon>
    </lineage>
</organism>
<protein>
    <recommendedName>
        <fullName evidence="3">Chloride channel protein</fullName>
    </recommendedName>
</protein>
<accession>A0A848IVE9</accession>
<proteinExistence type="predicted"/>
<dbReference type="Proteomes" id="UP000544134">
    <property type="component" value="Unassembled WGS sequence"/>
</dbReference>
<comment type="caution">
    <text evidence="1">The sequence shown here is derived from an EMBL/GenBank/DDBJ whole genome shotgun (WGS) entry which is preliminary data.</text>
</comment>
<dbReference type="Gene3D" id="1.10.3080.10">
    <property type="entry name" value="Clc chloride channel"/>
    <property type="match status" value="1"/>
</dbReference>
<gene>
    <name evidence="1" type="ORF">HHL24_34485</name>
</gene>
<sequence>MSAVVLMMELTGRDRSFIVPLLLAVVTATLVARSIEPRSIYEARLSEDQVEARRKARDLSPG</sequence>
<evidence type="ECO:0000313" key="1">
    <source>
        <dbReference type="EMBL" id="NMM03007.1"/>
    </source>
</evidence>
<dbReference type="InterPro" id="IPR014743">
    <property type="entry name" value="Cl-channel_core"/>
</dbReference>
<dbReference type="SUPFAM" id="SSF81340">
    <property type="entry name" value="Clc chloride channel"/>
    <property type="match status" value="1"/>
</dbReference>
<name>A0A848IVE9_9BURK</name>
<evidence type="ECO:0000313" key="2">
    <source>
        <dbReference type="Proteomes" id="UP000544134"/>
    </source>
</evidence>
<keyword evidence="2" id="KW-1185">Reference proteome</keyword>